<dbReference type="Pfam" id="PF03176">
    <property type="entry name" value="MMPL"/>
    <property type="match status" value="2"/>
</dbReference>
<evidence type="ECO:0000256" key="8">
    <source>
        <dbReference type="SAM" id="Phobius"/>
    </source>
</evidence>
<feature type="transmembrane region" description="Helical" evidence="8">
    <location>
        <begin position="562"/>
        <end position="581"/>
    </location>
</feature>
<evidence type="ECO:0000259" key="9">
    <source>
        <dbReference type="PROSITE" id="PS50156"/>
    </source>
</evidence>
<dbReference type="PROSITE" id="PS50156">
    <property type="entry name" value="SSD"/>
    <property type="match status" value="1"/>
</dbReference>
<keyword evidence="6 8" id="KW-0472">Membrane</keyword>
<feature type="transmembrane region" description="Helical" evidence="8">
    <location>
        <begin position="218"/>
        <end position="238"/>
    </location>
</feature>
<feature type="transmembrane region" description="Helical" evidence="8">
    <location>
        <begin position="403"/>
        <end position="420"/>
    </location>
</feature>
<feature type="transmembrane region" description="Helical" evidence="8">
    <location>
        <begin position="245"/>
        <end position="265"/>
    </location>
</feature>
<comment type="similarity">
    <text evidence="2">Belongs to the resistance-nodulation-cell division (RND) (TC 2.A.6) family. MmpL subfamily.</text>
</comment>
<evidence type="ECO:0000256" key="1">
    <source>
        <dbReference type="ARBA" id="ARBA00004651"/>
    </source>
</evidence>
<sequence>MAHALYRLGKAAYRRWPAVFAIWIALVVALGAVAATQSKPMVDTFSIPGIPSEQAMDLQNELFPGSGDALEEATVTVVVAAPEGEKLTDPANAKALDALLADLRETPQTDAQTAKEAIVSPVDAAAGVEKQLTDAGKQNRTPQAVTDANLRAVSPLSEDGRIGTLSWDLDVDSVGDVEQSTRDAIEADLQTARDAGLQAEVNGSAMQGIPETGGTSELIGIAFALVVLVLTFGSIVAAGMPILSALVGVGIGVLGVSIATVFTEIGTTTPILATMLGLAVGIDYSLFILSRYRAELRHADREEAIGLAVGRAGSAVVFAGLTVIIALAAFSVVGIPFLTSMGLAAAGTVLVAVLVSLTFIPALMGALKGKAFAGRVRQDHMVTEGEIINNGTRWAHVVQRKPVVMALAVVALLVALAVPMKDIHLGLPTDSTAPTDTTQRKAADLVTEGFGAGRQSPLLVVVDARDVADPKAAQESFGAVTQWAAGQEGVENAQVAQVNEDGTGAMVLVTPTTSGDDVATEDLLHSLRDGQGGIEDQTGATVGVTGLTAIQVDVSERLLDALVPYLAVVVGLAFVLLMMVFRSVLVPLTATLGFLLSVLGTLGATVLVFQEGLFGLVDPAPLMSFLPMLVVGIVFGLAMDYQVFLVTRMREAYVHGESAPAAVVEGFRFGARVVTAAAAIMISVFAAFVLQDDTLVKSIGFALAVAVLLDAFLVRQVLIPATMFILGDKAWWLPRWLDKVLPNVDVEGESLAREGGRHAGPVADEDESELQTAGVGYTPRHGD</sequence>
<dbReference type="EMBL" id="LQZG01000001">
    <property type="protein sequence ID" value="OAB89017.1"/>
    <property type="molecule type" value="Genomic_DNA"/>
</dbReference>
<comment type="subcellular location">
    <subcellularLocation>
        <location evidence="1">Cell membrane</location>
        <topology evidence="1">Multi-pass membrane protein</topology>
    </subcellularLocation>
</comment>
<evidence type="ECO:0000313" key="10">
    <source>
        <dbReference type="EMBL" id="OAB89017.1"/>
    </source>
</evidence>
<feature type="transmembrane region" description="Helical" evidence="8">
    <location>
        <begin position="271"/>
        <end position="292"/>
    </location>
</feature>
<dbReference type="PANTHER" id="PTHR33406">
    <property type="entry name" value="MEMBRANE PROTEIN MJ1562-RELATED"/>
    <property type="match status" value="1"/>
</dbReference>
<comment type="caution">
    <text evidence="10">The sequence shown here is derived from an EMBL/GenBank/DDBJ whole genome shotgun (WGS) entry which is preliminary data.</text>
</comment>
<feature type="transmembrane region" description="Helical" evidence="8">
    <location>
        <begin position="588"/>
        <end position="610"/>
    </location>
</feature>
<organism evidence="10 11">
    <name type="scientific">Janibacter melonis</name>
    <dbReference type="NCBI Taxonomy" id="262209"/>
    <lineage>
        <taxon>Bacteria</taxon>
        <taxon>Bacillati</taxon>
        <taxon>Actinomycetota</taxon>
        <taxon>Actinomycetes</taxon>
        <taxon>Micrococcales</taxon>
        <taxon>Intrasporangiaceae</taxon>
        <taxon>Janibacter</taxon>
    </lineage>
</organism>
<dbReference type="InterPro" id="IPR050545">
    <property type="entry name" value="Mycobact_MmpL"/>
</dbReference>
<dbReference type="InterPro" id="IPR004869">
    <property type="entry name" value="MMPL_dom"/>
</dbReference>
<feature type="domain" description="SSD" evidence="9">
    <location>
        <begin position="254"/>
        <end position="366"/>
    </location>
</feature>
<keyword evidence="11" id="KW-1185">Reference proteome</keyword>
<evidence type="ECO:0000256" key="2">
    <source>
        <dbReference type="ARBA" id="ARBA00010157"/>
    </source>
</evidence>
<dbReference type="STRING" id="262209.AWH69_04475"/>
<evidence type="ECO:0000256" key="7">
    <source>
        <dbReference type="SAM" id="MobiDB-lite"/>
    </source>
</evidence>
<evidence type="ECO:0000256" key="4">
    <source>
        <dbReference type="ARBA" id="ARBA00022692"/>
    </source>
</evidence>
<feature type="transmembrane region" description="Helical" evidence="8">
    <location>
        <begin position="695"/>
        <end position="714"/>
    </location>
</feature>
<feature type="region of interest" description="Disordered" evidence="7">
    <location>
        <begin position="752"/>
        <end position="783"/>
    </location>
</feature>
<dbReference type="SUPFAM" id="SSF82866">
    <property type="entry name" value="Multidrug efflux transporter AcrB transmembrane domain"/>
    <property type="match status" value="2"/>
</dbReference>
<feature type="transmembrane region" description="Helical" evidence="8">
    <location>
        <begin position="669"/>
        <end position="689"/>
    </location>
</feature>
<feature type="transmembrane region" description="Helical" evidence="8">
    <location>
        <begin position="622"/>
        <end position="641"/>
    </location>
</feature>
<reference evidence="10 11" key="1">
    <citation type="submission" date="2016-01" db="EMBL/GenBank/DDBJ databases">
        <title>Janibacter melonis strain CD11_4 genome sequencing and assembly.</title>
        <authorList>
            <person name="Nair G.R."/>
            <person name="Kaur G."/>
            <person name="Chander A.M."/>
            <person name="Mayilraj S."/>
        </authorList>
    </citation>
    <scope>NUCLEOTIDE SEQUENCE [LARGE SCALE GENOMIC DNA]</scope>
    <source>
        <strain evidence="10 11">CD11-4</strain>
    </source>
</reference>
<keyword evidence="3" id="KW-1003">Cell membrane</keyword>
<feature type="transmembrane region" description="Helical" evidence="8">
    <location>
        <begin position="313"/>
        <end position="337"/>
    </location>
</feature>
<dbReference type="AlphaFoldDB" id="A0A176QGS4"/>
<dbReference type="Proteomes" id="UP000076976">
    <property type="component" value="Unassembled WGS sequence"/>
</dbReference>
<accession>A0A176QGS4</accession>
<dbReference type="InterPro" id="IPR000731">
    <property type="entry name" value="SSD"/>
</dbReference>
<evidence type="ECO:0000256" key="6">
    <source>
        <dbReference type="ARBA" id="ARBA00023136"/>
    </source>
</evidence>
<dbReference type="GO" id="GO:0005886">
    <property type="term" value="C:plasma membrane"/>
    <property type="evidence" value="ECO:0007669"/>
    <property type="project" value="UniProtKB-SubCell"/>
</dbReference>
<evidence type="ECO:0000256" key="5">
    <source>
        <dbReference type="ARBA" id="ARBA00022989"/>
    </source>
</evidence>
<dbReference type="Gene3D" id="1.20.1640.10">
    <property type="entry name" value="Multidrug efflux transporter AcrB transmembrane domain"/>
    <property type="match status" value="2"/>
</dbReference>
<dbReference type="RefSeq" id="WP_068272030.1">
    <property type="nucleotide sequence ID" value="NZ_LQZG01000001.1"/>
</dbReference>
<evidence type="ECO:0000256" key="3">
    <source>
        <dbReference type="ARBA" id="ARBA00022475"/>
    </source>
</evidence>
<keyword evidence="4 8" id="KW-0812">Transmembrane</keyword>
<protein>
    <recommendedName>
        <fullName evidence="9">SSD domain-containing protein</fullName>
    </recommendedName>
</protein>
<dbReference type="PANTHER" id="PTHR33406:SF11">
    <property type="entry name" value="MEMBRANE PROTEIN SCO6666-RELATED"/>
    <property type="match status" value="1"/>
</dbReference>
<keyword evidence="5 8" id="KW-1133">Transmembrane helix</keyword>
<proteinExistence type="inferred from homology"/>
<feature type="transmembrane region" description="Helical" evidence="8">
    <location>
        <begin position="343"/>
        <end position="367"/>
    </location>
</feature>
<evidence type="ECO:0000313" key="11">
    <source>
        <dbReference type="Proteomes" id="UP000076976"/>
    </source>
</evidence>
<name>A0A176QGS4_9MICO</name>
<gene>
    <name evidence="10" type="ORF">AWH69_04475</name>
</gene>